<dbReference type="InterPro" id="IPR006638">
    <property type="entry name" value="Elp3/MiaA/NifB-like_rSAM"/>
</dbReference>
<dbReference type="PANTHER" id="PTHR13932">
    <property type="entry name" value="COPROPORPHYRINIGEN III OXIDASE"/>
    <property type="match status" value="1"/>
</dbReference>
<dbReference type="SMART" id="SM00729">
    <property type="entry name" value="Elp3"/>
    <property type="match status" value="1"/>
</dbReference>
<comment type="similarity">
    <text evidence="1">Belongs to the anaerobic coproporphyrinogen-III oxidase family. HemW subfamily.</text>
</comment>
<dbReference type="SFLD" id="SFLDG01065">
    <property type="entry name" value="anaerobic_coproporphyrinogen-I"/>
    <property type="match status" value="1"/>
</dbReference>
<keyword evidence="2" id="KW-0479">Metal-binding</keyword>
<sequence length="378" mass="43635">MAGIYIHIPFCKQACYYCDFHFSTNNRFVSRMVNALRKEIDLRKDYFGREPVETIYLGGGTPSMLSERDLSSVFDQLNRLFKIEDVSEITIEANPDDLTKEKLIILRDLGINRLSIGIQSFNDEVLKFMNRAHDSSQAIKCLTLAHDHGFENISIDLIYGIPQSSDAVWQADLKLAMQLAFPHISSYCLTIEEKTVFGKWVKTGKMQKANEDYAARQFEMLMDTLEENDYEQYEISNFSLQGFRSQHNSNYWKQKKYLGIGPSAHSFDGTTRQFNIPNNALYMKSIDQNHIPSTVEKLSLADQTNEYLLTSLRTSWGCELQKLKTDFGHDLIAKNKNYIHDLLEKRMIQIQDDQLTLTRQGKLLADEITANLFLVEEK</sequence>
<evidence type="ECO:0000259" key="3">
    <source>
        <dbReference type="PROSITE" id="PS51918"/>
    </source>
</evidence>
<dbReference type="Gene3D" id="3.80.30.20">
    <property type="entry name" value="tm_1862 like domain"/>
    <property type="match status" value="1"/>
</dbReference>
<dbReference type="SUPFAM" id="SSF102114">
    <property type="entry name" value="Radical SAM enzymes"/>
    <property type="match status" value="1"/>
</dbReference>
<name>A0ABT8KX57_9BACT</name>
<dbReference type="Pfam" id="PF04055">
    <property type="entry name" value="Radical_SAM"/>
    <property type="match status" value="1"/>
</dbReference>
<dbReference type="NCBIfam" id="TIGR00539">
    <property type="entry name" value="hemN_rel"/>
    <property type="match status" value="1"/>
</dbReference>
<reference evidence="4" key="1">
    <citation type="submission" date="2023-06" db="EMBL/GenBank/DDBJ databases">
        <title>Genomic of Parafulvivirga corallium.</title>
        <authorList>
            <person name="Wang G."/>
        </authorList>
    </citation>
    <scope>NUCLEOTIDE SEQUENCE</scope>
    <source>
        <strain evidence="4">BMA10</strain>
    </source>
</reference>
<dbReference type="SFLD" id="SFLDF00562">
    <property type="entry name" value="HemN-like__clustered_with_heat"/>
    <property type="match status" value="1"/>
</dbReference>
<evidence type="ECO:0000313" key="5">
    <source>
        <dbReference type="Proteomes" id="UP001172082"/>
    </source>
</evidence>
<comment type="function">
    <text evidence="2">Probably acts as a heme chaperone, transferring heme to an unknown acceptor. Binds one molecule of heme per monomer, possibly covalently. Binds 1 [4Fe-4S] cluster. The cluster is coordinated with 3 cysteines and an exchangeable S-adenosyl-L-methionine.</text>
</comment>
<dbReference type="InterPro" id="IPR034505">
    <property type="entry name" value="Coproporphyrinogen-III_oxidase"/>
</dbReference>
<protein>
    <recommendedName>
        <fullName evidence="2">Heme chaperone HemW</fullName>
    </recommendedName>
</protein>
<dbReference type="InterPro" id="IPR004559">
    <property type="entry name" value="HemW-like"/>
</dbReference>
<keyword evidence="2" id="KW-0408">Iron</keyword>
<dbReference type="Pfam" id="PF06969">
    <property type="entry name" value="HemN_C"/>
    <property type="match status" value="1"/>
</dbReference>
<comment type="caution">
    <text evidence="4">The sequence shown here is derived from an EMBL/GenBank/DDBJ whole genome shotgun (WGS) entry which is preliminary data.</text>
</comment>
<dbReference type="SFLD" id="SFLDS00029">
    <property type="entry name" value="Radical_SAM"/>
    <property type="match status" value="1"/>
</dbReference>
<comment type="subcellular location">
    <subcellularLocation>
        <location evidence="2">Cytoplasm</location>
    </subcellularLocation>
</comment>
<accession>A0ABT8KX57</accession>
<dbReference type="InterPro" id="IPR058240">
    <property type="entry name" value="rSAM_sf"/>
</dbReference>
<evidence type="ECO:0000256" key="2">
    <source>
        <dbReference type="RuleBase" id="RU364116"/>
    </source>
</evidence>
<dbReference type="InterPro" id="IPR010723">
    <property type="entry name" value="HemN_C"/>
</dbReference>
<gene>
    <name evidence="4" type="primary">hemW</name>
    <name evidence="4" type="ORF">QQ008_21670</name>
</gene>
<keyword evidence="2" id="KW-0349">Heme</keyword>
<dbReference type="SFLD" id="SFLDG01082">
    <property type="entry name" value="B12-binding_domain_containing"/>
    <property type="match status" value="1"/>
</dbReference>
<dbReference type="CDD" id="cd01335">
    <property type="entry name" value="Radical_SAM"/>
    <property type="match status" value="1"/>
</dbReference>
<dbReference type="RefSeq" id="WP_430303989.1">
    <property type="nucleotide sequence ID" value="NZ_JAUJEA010000009.1"/>
</dbReference>
<keyword evidence="2" id="KW-0411">Iron-sulfur</keyword>
<keyword evidence="2" id="KW-0143">Chaperone</keyword>
<evidence type="ECO:0000256" key="1">
    <source>
        <dbReference type="ARBA" id="ARBA00006100"/>
    </source>
</evidence>
<dbReference type="InterPro" id="IPR007197">
    <property type="entry name" value="rSAM"/>
</dbReference>
<evidence type="ECO:0000313" key="4">
    <source>
        <dbReference type="EMBL" id="MDN5204015.1"/>
    </source>
</evidence>
<dbReference type="PANTHER" id="PTHR13932:SF5">
    <property type="entry name" value="RADICAL S-ADENOSYL METHIONINE DOMAIN-CONTAINING PROTEIN 1, MITOCHONDRIAL"/>
    <property type="match status" value="1"/>
</dbReference>
<keyword evidence="2" id="KW-0949">S-adenosyl-L-methionine</keyword>
<organism evidence="4 5">
    <name type="scientific">Splendidivirga corallicola</name>
    <dbReference type="NCBI Taxonomy" id="3051826"/>
    <lineage>
        <taxon>Bacteria</taxon>
        <taxon>Pseudomonadati</taxon>
        <taxon>Bacteroidota</taxon>
        <taxon>Cytophagia</taxon>
        <taxon>Cytophagales</taxon>
        <taxon>Splendidivirgaceae</taxon>
        <taxon>Splendidivirga</taxon>
    </lineage>
</organism>
<dbReference type="EMBL" id="JAUJEA010000009">
    <property type="protein sequence ID" value="MDN5204015.1"/>
    <property type="molecule type" value="Genomic_DNA"/>
</dbReference>
<dbReference type="PROSITE" id="PS51918">
    <property type="entry name" value="RADICAL_SAM"/>
    <property type="match status" value="1"/>
</dbReference>
<keyword evidence="2" id="KW-0963">Cytoplasm</keyword>
<dbReference type="Proteomes" id="UP001172082">
    <property type="component" value="Unassembled WGS sequence"/>
</dbReference>
<feature type="domain" description="Radical SAM core" evidence="3">
    <location>
        <begin position="1"/>
        <end position="231"/>
    </location>
</feature>
<dbReference type="InterPro" id="IPR023404">
    <property type="entry name" value="rSAM_horseshoe"/>
</dbReference>
<dbReference type="SFLD" id="SFLDF00288">
    <property type="entry name" value="HemN-like__clustered_with_nucl"/>
    <property type="match status" value="1"/>
</dbReference>
<proteinExistence type="inferred from homology"/>
<keyword evidence="5" id="KW-1185">Reference proteome</keyword>
<keyword evidence="2" id="KW-0004">4Fe-4S</keyword>